<dbReference type="NCBIfam" id="TIGR01549">
    <property type="entry name" value="HAD-SF-IA-v1"/>
    <property type="match status" value="1"/>
</dbReference>
<name>A0ABS9V181_9BACT</name>
<dbReference type="Gene3D" id="1.10.150.240">
    <property type="entry name" value="Putative phosphatase, domain 2"/>
    <property type="match status" value="1"/>
</dbReference>
<dbReference type="InterPro" id="IPR051600">
    <property type="entry name" value="Beta-PGM-like"/>
</dbReference>
<evidence type="ECO:0000313" key="6">
    <source>
        <dbReference type="EMBL" id="MCH7410098.1"/>
    </source>
</evidence>
<dbReference type="SUPFAM" id="SSF56784">
    <property type="entry name" value="HAD-like"/>
    <property type="match status" value="1"/>
</dbReference>
<comment type="caution">
    <text evidence="6">The sequence shown here is derived from an EMBL/GenBank/DDBJ whole genome shotgun (WGS) entry which is preliminary data.</text>
</comment>
<dbReference type="InterPro" id="IPR023214">
    <property type="entry name" value="HAD_sf"/>
</dbReference>
<dbReference type="Proteomes" id="UP001165489">
    <property type="component" value="Unassembled WGS sequence"/>
</dbReference>
<dbReference type="InterPro" id="IPR006439">
    <property type="entry name" value="HAD-SF_hydro_IA"/>
</dbReference>
<dbReference type="SFLD" id="SFLDS00003">
    <property type="entry name" value="Haloacid_Dehalogenase"/>
    <property type="match status" value="1"/>
</dbReference>
<dbReference type="RefSeq" id="WP_241348465.1">
    <property type="nucleotide sequence ID" value="NZ_JAKZGP010000029.1"/>
</dbReference>
<proteinExistence type="inferred from homology"/>
<dbReference type="GO" id="GO:0016787">
    <property type="term" value="F:hydrolase activity"/>
    <property type="evidence" value="ECO:0007669"/>
    <property type="project" value="UniProtKB-KW"/>
</dbReference>
<evidence type="ECO:0000256" key="5">
    <source>
        <dbReference type="ARBA" id="ARBA00023277"/>
    </source>
</evidence>
<evidence type="ECO:0000256" key="1">
    <source>
        <dbReference type="ARBA" id="ARBA00001946"/>
    </source>
</evidence>
<reference evidence="6" key="1">
    <citation type="submission" date="2022-03" db="EMBL/GenBank/DDBJ databases">
        <title>De novo assembled genomes of Belliella spp. (Cyclobacteriaceae) strains.</title>
        <authorList>
            <person name="Szabo A."/>
            <person name="Korponai K."/>
            <person name="Felfoldi T."/>
        </authorList>
    </citation>
    <scope>NUCLEOTIDE SEQUENCE</scope>
    <source>
        <strain evidence="6">DSM 111904</strain>
    </source>
</reference>
<dbReference type="Pfam" id="PF00702">
    <property type="entry name" value="Hydrolase"/>
    <property type="match status" value="1"/>
</dbReference>
<comment type="similarity">
    <text evidence="2">Belongs to the HAD-like hydrolase superfamily. CbbY/CbbZ/Gph/YieH family.</text>
</comment>
<comment type="cofactor">
    <cofactor evidence="1">
        <name>Mg(2+)</name>
        <dbReference type="ChEBI" id="CHEBI:18420"/>
    </cofactor>
</comment>
<evidence type="ECO:0000256" key="4">
    <source>
        <dbReference type="ARBA" id="ARBA00022842"/>
    </source>
</evidence>
<keyword evidence="3" id="KW-0479">Metal-binding</keyword>
<dbReference type="PRINTS" id="PR00413">
    <property type="entry name" value="HADHALOGNASE"/>
</dbReference>
<sequence length="227" mass="25122">MNTIKAVIFDMDGVLIDSENFWSIAEHEIFTSLGVQINSNETKITKSMTTSEVSRFWYDKFPWKGKSLAEVEEMVISRVIDQITNQDCQIPGIDVFIKLLKSNNFKIALATNSPKKIIDPVINKLAVSECFDITLSADQVVSGKPDPAIYLKAAHLLQIHPTECLVVEDSTSGIQAAKNAGMVVAGFTNLNKNSGLGMADYMLNSFCNYEHLPLCFDKTNTSSNNCK</sequence>
<accession>A0ABS9V181</accession>
<dbReference type="SFLD" id="SFLDG01135">
    <property type="entry name" value="C1.5.6:_HAD__Beta-PGM__Phospha"/>
    <property type="match status" value="1"/>
</dbReference>
<dbReference type="SFLD" id="SFLDG01129">
    <property type="entry name" value="C1.5:_HAD__Beta-PGM__Phosphata"/>
    <property type="match status" value="1"/>
</dbReference>
<dbReference type="InterPro" id="IPR023198">
    <property type="entry name" value="PGP-like_dom2"/>
</dbReference>
<dbReference type="EMBL" id="JAKZGP010000029">
    <property type="protein sequence ID" value="MCH7410098.1"/>
    <property type="molecule type" value="Genomic_DNA"/>
</dbReference>
<protein>
    <submittedName>
        <fullName evidence="6">HAD-IA family hydrolase</fullName>
    </submittedName>
</protein>
<evidence type="ECO:0000256" key="2">
    <source>
        <dbReference type="ARBA" id="ARBA00006171"/>
    </source>
</evidence>
<evidence type="ECO:0000313" key="7">
    <source>
        <dbReference type="Proteomes" id="UP001165489"/>
    </source>
</evidence>
<dbReference type="PANTHER" id="PTHR46193:SF18">
    <property type="entry name" value="HEXITOL PHOSPHATASE B"/>
    <property type="match status" value="1"/>
</dbReference>
<gene>
    <name evidence="6" type="ORF">MM239_11885</name>
</gene>
<dbReference type="Gene3D" id="3.40.50.1000">
    <property type="entry name" value="HAD superfamily/HAD-like"/>
    <property type="match status" value="1"/>
</dbReference>
<organism evidence="6 7">
    <name type="scientific">Belliella filtrata</name>
    <dbReference type="NCBI Taxonomy" id="2923435"/>
    <lineage>
        <taxon>Bacteria</taxon>
        <taxon>Pseudomonadati</taxon>
        <taxon>Bacteroidota</taxon>
        <taxon>Cytophagia</taxon>
        <taxon>Cytophagales</taxon>
        <taxon>Cyclobacteriaceae</taxon>
        <taxon>Belliella</taxon>
    </lineage>
</organism>
<keyword evidence="7" id="KW-1185">Reference proteome</keyword>
<dbReference type="InterPro" id="IPR036412">
    <property type="entry name" value="HAD-like_sf"/>
</dbReference>
<dbReference type="NCBIfam" id="TIGR01509">
    <property type="entry name" value="HAD-SF-IA-v3"/>
    <property type="match status" value="1"/>
</dbReference>
<keyword evidence="4" id="KW-0460">Magnesium</keyword>
<evidence type="ECO:0000256" key="3">
    <source>
        <dbReference type="ARBA" id="ARBA00022723"/>
    </source>
</evidence>
<keyword evidence="5" id="KW-0119">Carbohydrate metabolism</keyword>
<dbReference type="PANTHER" id="PTHR46193">
    <property type="entry name" value="6-PHOSPHOGLUCONATE PHOSPHATASE"/>
    <property type="match status" value="1"/>
</dbReference>
<keyword evidence="6" id="KW-0378">Hydrolase</keyword>